<dbReference type="RefSeq" id="WP_310025906.1">
    <property type="nucleotide sequence ID" value="NZ_JAVDVI010000006.1"/>
</dbReference>
<comment type="caution">
    <text evidence="2">The sequence shown here is derived from an EMBL/GenBank/DDBJ whole genome shotgun (WGS) entry which is preliminary data.</text>
</comment>
<dbReference type="SUPFAM" id="SSF53448">
    <property type="entry name" value="Nucleotide-diphospho-sugar transferases"/>
    <property type="match status" value="1"/>
</dbReference>
<evidence type="ECO:0000313" key="2">
    <source>
        <dbReference type="EMBL" id="MDR6967671.1"/>
    </source>
</evidence>
<dbReference type="Gene3D" id="3.90.550.10">
    <property type="entry name" value="Spore Coat Polysaccharide Biosynthesis Protein SpsA, Chain A"/>
    <property type="match status" value="1"/>
</dbReference>
<dbReference type="PANTHER" id="PTHR43685:SF11">
    <property type="entry name" value="GLYCOSYLTRANSFERASE TAGX-RELATED"/>
    <property type="match status" value="1"/>
</dbReference>
<feature type="domain" description="Glycosyltransferase 2-like" evidence="1">
    <location>
        <begin position="8"/>
        <end position="122"/>
    </location>
</feature>
<organism evidence="2 3">
    <name type="scientific">Flavobacterium arsenatis</name>
    <dbReference type="NCBI Taxonomy" id="1484332"/>
    <lineage>
        <taxon>Bacteria</taxon>
        <taxon>Pseudomonadati</taxon>
        <taxon>Bacteroidota</taxon>
        <taxon>Flavobacteriia</taxon>
        <taxon>Flavobacteriales</taxon>
        <taxon>Flavobacteriaceae</taxon>
        <taxon>Flavobacterium</taxon>
    </lineage>
</organism>
<dbReference type="Pfam" id="PF00535">
    <property type="entry name" value="Glycos_transf_2"/>
    <property type="match status" value="1"/>
</dbReference>
<proteinExistence type="predicted"/>
<dbReference type="InterPro" id="IPR050834">
    <property type="entry name" value="Glycosyltransf_2"/>
</dbReference>
<accession>A0ABU1TP08</accession>
<name>A0ABU1TP08_9FLAO</name>
<evidence type="ECO:0000313" key="3">
    <source>
        <dbReference type="Proteomes" id="UP001255185"/>
    </source>
</evidence>
<dbReference type="InterPro" id="IPR001173">
    <property type="entry name" value="Glyco_trans_2-like"/>
</dbReference>
<gene>
    <name evidence="2" type="ORF">J2X31_001683</name>
</gene>
<dbReference type="InterPro" id="IPR029044">
    <property type="entry name" value="Nucleotide-diphossugar_trans"/>
</dbReference>
<protein>
    <submittedName>
        <fullName evidence="2">Glycosyltransferase involved in cell wall biosynthesis</fullName>
    </submittedName>
</protein>
<sequence>MQNTPLVTVVCLCYNHGQFVVETLNSVINQTYPNIELIIVDDCSTDNSVNIIREWLKEHPSIPFIANEKNLGNTTAFNKAFKICNGDYIIDLAADDILMEYCVAMQINQFQNSAYENVGIVYGGLELIDENNHLIGNFFEIYNTNTSGKDNRSGDIYKGLLNMQNNVCSVSSMVKREVYDRFSGYDESLAYEDYDLWIKTARYYNFDFIDTTLVRKRELKTSMTSYRSRRWNKKTWKLGFSTYKILLKALHLNRTKEENRAMLKRIRLETKIAIRTGNVLLALRFVWLEMRIRILLLR</sequence>
<dbReference type="EMBL" id="JAVDVI010000006">
    <property type="protein sequence ID" value="MDR6967671.1"/>
    <property type="molecule type" value="Genomic_DNA"/>
</dbReference>
<evidence type="ECO:0000259" key="1">
    <source>
        <dbReference type="Pfam" id="PF00535"/>
    </source>
</evidence>
<dbReference type="Proteomes" id="UP001255185">
    <property type="component" value="Unassembled WGS sequence"/>
</dbReference>
<reference evidence="2 3" key="1">
    <citation type="submission" date="2023-07" db="EMBL/GenBank/DDBJ databases">
        <title>Sorghum-associated microbial communities from plants grown in Nebraska, USA.</title>
        <authorList>
            <person name="Schachtman D."/>
        </authorList>
    </citation>
    <scope>NUCLEOTIDE SEQUENCE [LARGE SCALE GENOMIC DNA]</scope>
    <source>
        <strain evidence="2 3">3773</strain>
    </source>
</reference>
<keyword evidence="3" id="KW-1185">Reference proteome</keyword>
<dbReference type="PANTHER" id="PTHR43685">
    <property type="entry name" value="GLYCOSYLTRANSFERASE"/>
    <property type="match status" value="1"/>
</dbReference>